<protein>
    <recommendedName>
        <fullName evidence="5">FecR protein domain-containing protein</fullName>
    </recommendedName>
</protein>
<evidence type="ECO:0000313" key="3">
    <source>
        <dbReference type="EMBL" id="MCD1654161.1"/>
    </source>
</evidence>
<comment type="caution">
    <text evidence="3">The sequence shown here is derived from an EMBL/GenBank/DDBJ whole genome shotgun (WGS) entry which is preliminary data.</text>
</comment>
<dbReference type="Proteomes" id="UP001198163">
    <property type="component" value="Unassembled WGS sequence"/>
</dbReference>
<evidence type="ECO:0000313" key="4">
    <source>
        <dbReference type="Proteomes" id="UP001198163"/>
    </source>
</evidence>
<evidence type="ECO:0000256" key="1">
    <source>
        <dbReference type="SAM" id="MobiDB-lite"/>
    </source>
</evidence>
<accession>A0AAE3JIH0</accession>
<sequence length="227" mass="24138">MPRLRVHSAYILLAGFLCGCSFNYSDAADASERFPDIVLDQVSAYRYENAELSIVLSAKTLEMYDSDRMWAGEGISFVQYDSGGERTVAAEGSAGYLIVDDRNSVYSLAGESVFHVVKDGIFLRSSGLKWMRNEHLLLGLTDGLVEVEKQDGSTVRGTGFAANTLGRMYSFSGGVDGLLVTGSSADGADIFGGEEQEPAASDAEGPAALPADADPIEADSGSETDFL</sequence>
<keyword evidence="2" id="KW-0732">Signal</keyword>
<gene>
    <name evidence="3" type="ORF">K7J14_05535</name>
</gene>
<dbReference type="EMBL" id="JAINWA010000001">
    <property type="protein sequence ID" value="MCD1654161.1"/>
    <property type="molecule type" value="Genomic_DNA"/>
</dbReference>
<dbReference type="AlphaFoldDB" id="A0AAE3JIH0"/>
<evidence type="ECO:0000256" key="2">
    <source>
        <dbReference type="SAM" id="SignalP"/>
    </source>
</evidence>
<organism evidence="3 4">
    <name type="scientific">Teretinema zuelzerae</name>
    <dbReference type="NCBI Taxonomy" id="156"/>
    <lineage>
        <taxon>Bacteria</taxon>
        <taxon>Pseudomonadati</taxon>
        <taxon>Spirochaetota</taxon>
        <taxon>Spirochaetia</taxon>
        <taxon>Spirochaetales</taxon>
        <taxon>Treponemataceae</taxon>
        <taxon>Teretinema</taxon>
    </lineage>
</organism>
<keyword evidence="4" id="KW-1185">Reference proteome</keyword>
<feature type="region of interest" description="Disordered" evidence="1">
    <location>
        <begin position="189"/>
        <end position="227"/>
    </location>
</feature>
<proteinExistence type="predicted"/>
<name>A0AAE3JIH0_9SPIR</name>
<reference evidence="3" key="1">
    <citation type="submission" date="2021-08" db="EMBL/GenBank/DDBJ databases">
        <title>Comparative analyses of Brucepasteria parasyntrophica and Teretinema zuelzerae.</title>
        <authorList>
            <person name="Song Y."/>
            <person name="Brune A."/>
        </authorList>
    </citation>
    <scope>NUCLEOTIDE SEQUENCE</scope>
    <source>
        <strain evidence="3">DSM 1903</strain>
    </source>
</reference>
<evidence type="ECO:0008006" key="5">
    <source>
        <dbReference type="Google" id="ProtNLM"/>
    </source>
</evidence>
<feature type="chain" id="PRO_5041911138" description="FecR protein domain-containing protein" evidence="2">
    <location>
        <begin position="28"/>
        <end position="227"/>
    </location>
</feature>
<feature type="compositionally biased region" description="Acidic residues" evidence="1">
    <location>
        <begin position="214"/>
        <end position="227"/>
    </location>
</feature>
<dbReference type="RefSeq" id="WP_230754118.1">
    <property type="nucleotide sequence ID" value="NZ_JAINWA010000001.1"/>
</dbReference>
<dbReference type="PROSITE" id="PS51257">
    <property type="entry name" value="PROKAR_LIPOPROTEIN"/>
    <property type="match status" value="1"/>
</dbReference>
<feature type="signal peptide" evidence="2">
    <location>
        <begin position="1"/>
        <end position="27"/>
    </location>
</feature>